<name>A0A1T5ILA0_9FIRM</name>
<dbReference type="InterPro" id="IPR013785">
    <property type="entry name" value="Aldolase_TIM"/>
</dbReference>
<dbReference type="GO" id="GO:0016740">
    <property type="term" value="F:transferase activity"/>
    <property type="evidence" value="ECO:0007669"/>
    <property type="project" value="UniProtKB-KW"/>
</dbReference>
<dbReference type="Pfam" id="PF00793">
    <property type="entry name" value="DAHP_synth_1"/>
    <property type="match status" value="1"/>
</dbReference>
<dbReference type="GO" id="GO:0016832">
    <property type="term" value="F:aldehyde-lyase activity"/>
    <property type="evidence" value="ECO:0007669"/>
    <property type="project" value="InterPro"/>
</dbReference>
<dbReference type="RefSeq" id="WP_079489104.1">
    <property type="nucleotide sequence ID" value="NZ_FUZT01000001.1"/>
</dbReference>
<dbReference type="AlphaFoldDB" id="A0A1T5ILA0"/>
<feature type="domain" description="DAHP synthetase I/KDSA" evidence="2">
    <location>
        <begin position="14"/>
        <end position="259"/>
    </location>
</feature>
<dbReference type="NCBIfam" id="NF009239">
    <property type="entry name" value="PRK12595.1"/>
    <property type="match status" value="1"/>
</dbReference>
<sequence>MKDRKELTGEQIVVKVGDLKIGGNNPPVIIAGPCAVESRQQVMETALALKEISIDILRGGVFKPRTSPYSFQGLGLEGLKYLKEAGEKIKVPVITELMDEKNLEAVVEYSDIIQIGSRNMYNYSLLKEIGRIDKPVLLKRGMSASIKEWIMAAEYIAAYGNKNIILCERGIRTFEVYTRNTLDLAAVPIMKGETGLPVIVDPSHGTGRRELILPMSKAALACGANGLMIEVHIDPQKALSDGQQSITPEQYKKIFLEVKKSYFKL</sequence>
<dbReference type="EMBL" id="FUZT01000001">
    <property type="protein sequence ID" value="SKC39899.1"/>
    <property type="molecule type" value="Genomic_DNA"/>
</dbReference>
<dbReference type="InterPro" id="IPR006268">
    <property type="entry name" value="DAHP_syn_2"/>
</dbReference>
<proteinExistence type="predicted"/>
<protein>
    <submittedName>
        <fullName evidence="3">3-deoxy-D-arabinoheptulosonate-7-phosphate synthase</fullName>
    </submittedName>
</protein>
<dbReference type="Gene3D" id="3.20.20.70">
    <property type="entry name" value="Aldolase class I"/>
    <property type="match status" value="1"/>
</dbReference>
<evidence type="ECO:0000256" key="1">
    <source>
        <dbReference type="ARBA" id="ARBA00022679"/>
    </source>
</evidence>
<evidence type="ECO:0000313" key="4">
    <source>
        <dbReference type="Proteomes" id="UP000190285"/>
    </source>
</evidence>
<dbReference type="STRING" id="36842.SAMN02194393_00511"/>
<dbReference type="InterPro" id="IPR006218">
    <property type="entry name" value="DAHP1/KDSA"/>
</dbReference>
<dbReference type="OrthoDB" id="9780456at2"/>
<dbReference type="NCBIfam" id="NF006421">
    <property type="entry name" value="PRK08673.1"/>
    <property type="match status" value="1"/>
</dbReference>
<dbReference type="Proteomes" id="UP000190285">
    <property type="component" value="Unassembled WGS sequence"/>
</dbReference>
<keyword evidence="4" id="KW-1185">Reference proteome</keyword>
<dbReference type="PANTHER" id="PTHR43018">
    <property type="entry name" value="PHOSPHO-2-DEHYDRO-3-DEOXYHEPTONATE ALDOLASE"/>
    <property type="match status" value="1"/>
</dbReference>
<dbReference type="PANTHER" id="PTHR43018:SF2">
    <property type="entry name" value="PHOSPHO-2-DEHYDRO-3-DEOXYHEPTONATE ALDOLASE"/>
    <property type="match status" value="1"/>
</dbReference>
<evidence type="ECO:0000259" key="2">
    <source>
        <dbReference type="Pfam" id="PF00793"/>
    </source>
</evidence>
<reference evidence="4" key="1">
    <citation type="submission" date="2017-02" db="EMBL/GenBank/DDBJ databases">
        <authorList>
            <person name="Varghese N."/>
            <person name="Submissions S."/>
        </authorList>
    </citation>
    <scope>NUCLEOTIDE SEQUENCE [LARGE SCALE GENOMIC DNA]</scope>
    <source>
        <strain evidence="4">M1</strain>
    </source>
</reference>
<dbReference type="SUPFAM" id="SSF51569">
    <property type="entry name" value="Aldolase"/>
    <property type="match status" value="1"/>
</dbReference>
<keyword evidence="1" id="KW-0808">Transferase</keyword>
<dbReference type="NCBIfam" id="TIGR01361">
    <property type="entry name" value="DAHP_synth_Bsub"/>
    <property type="match status" value="1"/>
</dbReference>
<dbReference type="InterPro" id="IPR052899">
    <property type="entry name" value="Class-I_DAHP_synthase"/>
</dbReference>
<gene>
    <name evidence="3" type="ORF">SAMN02194393_00511</name>
</gene>
<evidence type="ECO:0000313" key="3">
    <source>
        <dbReference type="EMBL" id="SKC39899.1"/>
    </source>
</evidence>
<organism evidence="3 4">
    <name type="scientific">Maledivibacter halophilus</name>
    <dbReference type="NCBI Taxonomy" id="36842"/>
    <lineage>
        <taxon>Bacteria</taxon>
        <taxon>Bacillati</taxon>
        <taxon>Bacillota</taxon>
        <taxon>Clostridia</taxon>
        <taxon>Peptostreptococcales</taxon>
        <taxon>Caminicellaceae</taxon>
        <taxon>Maledivibacter</taxon>
    </lineage>
</organism>
<accession>A0A1T5ILA0</accession>
<dbReference type="GO" id="GO:0009073">
    <property type="term" value="P:aromatic amino acid family biosynthetic process"/>
    <property type="evidence" value="ECO:0007669"/>
    <property type="project" value="InterPro"/>
</dbReference>